<keyword evidence="2 10" id="KW-0812">Transmembrane</keyword>
<dbReference type="InterPro" id="IPR001138">
    <property type="entry name" value="Zn2Cys6_DnaBD"/>
</dbReference>
<feature type="transmembrane region" description="Helical" evidence="10">
    <location>
        <begin position="174"/>
        <end position="196"/>
    </location>
</feature>
<feature type="domain" description="Major facilitator superfamily (MFS) profile" evidence="11">
    <location>
        <begin position="51"/>
        <end position="485"/>
    </location>
</feature>
<dbReference type="PANTHER" id="PTHR23502:SF181">
    <property type="entry name" value="MAJOR FACILITATOR SUPERFAMILY (MFS) PROFILE DOMAIN-CONTAINING PROTEIN"/>
    <property type="match status" value="1"/>
</dbReference>
<protein>
    <recommendedName>
        <fullName evidence="11">Major facilitator superfamily (MFS) profile domain-containing protein</fullName>
    </recommendedName>
</protein>
<evidence type="ECO:0000313" key="13">
    <source>
        <dbReference type="Proteomes" id="UP000053095"/>
    </source>
</evidence>
<feature type="transmembrane region" description="Helical" evidence="10">
    <location>
        <begin position="365"/>
        <end position="384"/>
    </location>
</feature>
<keyword evidence="8" id="KW-0539">Nucleus</keyword>
<evidence type="ECO:0000256" key="4">
    <source>
        <dbReference type="ARBA" id="ARBA00023015"/>
    </source>
</evidence>
<keyword evidence="3 10" id="KW-1133">Transmembrane helix</keyword>
<feature type="compositionally biased region" description="Basic and acidic residues" evidence="9">
    <location>
        <begin position="1"/>
        <end position="14"/>
    </location>
</feature>
<dbReference type="EMBL" id="DF933839">
    <property type="protein sequence ID" value="GAM41968.1"/>
    <property type="molecule type" value="Genomic_DNA"/>
</dbReference>
<keyword evidence="6 10" id="KW-0472">Membrane</keyword>
<dbReference type="Pfam" id="PF07690">
    <property type="entry name" value="MFS_1"/>
    <property type="match status" value="1"/>
</dbReference>
<dbReference type="GO" id="GO:0003677">
    <property type="term" value="F:DNA binding"/>
    <property type="evidence" value="ECO:0007669"/>
    <property type="project" value="UniProtKB-KW"/>
</dbReference>
<evidence type="ECO:0000256" key="8">
    <source>
        <dbReference type="ARBA" id="ARBA00023242"/>
    </source>
</evidence>
<feature type="transmembrane region" description="Helical" evidence="10">
    <location>
        <begin position="208"/>
        <end position="230"/>
    </location>
</feature>
<gene>
    <name evidence="12" type="ORF">TCE0_043f15522</name>
</gene>
<evidence type="ECO:0000256" key="5">
    <source>
        <dbReference type="ARBA" id="ARBA00023125"/>
    </source>
</evidence>
<dbReference type="GO" id="GO:0022857">
    <property type="term" value="F:transmembrane transporter activity"/>
    <property type="evidence" value="ECO:0007669"/>
    <property type="project" value="InterPro"/>
</dbReference>
<feature type="transmembrane region" description="Helical" evidence="10">
    <location>
        <begin position="116"/>
        <end position="134"/>
    </location>
</feature>
<dbReference type="Gene3D" id="4.10.240.10">
    <property type="entry name" value="Zn(2)-C6 fungal-type DNA-binding domain"/>
    <property type="match status" value="1"/>
</dbReference>
<feature type="transmembrane region" description="Helical" evidence="10">
    <location>
        <begin position="323"/>
        <end position="345"/>
    </location>
</feature>
<dbReference type="SUPFAM" id="SSF103473">
    <property type="entry name" value="MFS general substrate transporter"/>
    <property type="match status" value="1"/>
</dbReference>
<evidence type="ECO:0000256" key="3">
    <source>
        <dbReference type="ARBA" id="ARBA00022989"/>
    </source>
</evidence>
<feature type="transmembrane region" description="Helical" evidence="10">
    <location>
        <begin position="289"/>
        <end position="311"/>
    </location>
</feature>
<dbReference type="Gene3D" id="1.20.1250.20">
    <property type="entry name" value="MFS general substrate transporter like domains"/>
    <property type="match status" value="1"/>
</dbReference>
<dbReference type="PANTHER" id="PTHR23502">
    <property type="entry name" value="MAJOR FACILITATOR SUPERFAMILY"/>
    <property type="match status" value="1"/>
</dbReference>
<keyword evidence="4" id="KW-0805">Transcription regulation</keyword>
<feature type="transmembrane region" description="Helical" evidence="10">
    <location>
        <begin position="89"/>
        <end position="109"/>
    </location>
</feature>
<accession>A0A0B8N474</accession>
<evidence type="ECO:0000256" key="1">
    <source>
        <dbReference type="ARBA" id="ARBA00004141"/>
    </source>
</evidence>
<evidence type="ECO:0000313" key="12">
    <source>
        <dbReference type="EMBL" id="GAM41968.1"/>
    </source>
</evidence>
<dbReference type="GO" id="GO:0005886">
    <property type="term" value="C:plasma membrane"/>
    <property type="evidence" value="ECO:0007669"/>
    <property type="project" value="TreeGrafter"/>
</dbReference>
<dbReference type="InterPro" id="IPR036864">
    <property type="entry name" value="Zn2-C6_fun-type_DNA-bd_sf"/>
</dbReference>
<sequence length="1091" mass="120890">MASQEKNELPDSHTIETGMVTTDKNRDTFLPRPSDDPNDPLNFPLWLKIAILIQVCLLASLGTLNTAIINPAYGPLAAEFGITTVRASYQTTVVIALNGVGPFIWIPLANVYGRRPIYLLTTLIGFASALGSAYSKNFTQLIVARVFNGLWPAALGLGPATVVDLFFYHQRGRAMGLFTVILTTGAHIAPIVGGLIGQFLGWRWTFKFAAILDGVMLLVIAFCLPETLYIRDPTRLARTQHEREVDFTPRSYFSRLRLYSSFPELELQWNQFVIPSLKMAKYPSVLFPAVYYAAQYGFASILPAVTVASIFSEAFHWNTLKIGLAYGAALSIGGVLGEIAGGVVLDAIVNRARHNGANPPPEVRLKAIWTGAVLVPTGLIIYGFSLQYHIFWFVPLLGMAIACFGLQVIATTCYTYSIDSYRAQGSETSQLFNLIRQTFGMTYAFYVVLLCKKIGYQWAFFMFAMLGSVAAFLPIVVLMFKGEEIRHKLGVPKNISQLEVTEERQVTVDKLGEEIHEIRKVKCGEEKPQCLRCSSTGRKCEYASAIVRTYTSAAPEIPTPHASLSLLPNTGLRERRAFAYYFQHAATSIGGGLDADFWHTTVPQICRSEPAVWDAMIAISSLFESPNPSSSPASMRQGRSRVFSQPQQDALDWYSRSVSAVRQGIERGGVDSFVGLITCILFICIESVLGSLEEATLLYGQGVHLILTLWAQKSGGTVTSTQASVLRDTIIPIFLRLASFSPQNTWGLAITMVQETEYPFALPERFPSLKSAREAIVILSAEISLFEQSCEKYLQKSHAWQISDDMAFQQKTLSARLQSWNVAFTDLMDSLRKKDDLSLLHVSMGALLSSYYEMLFVILAICGSPLRVTTDNYKRNFRAIVEKAAVAINTSARRDGTQPPYTFEISLGLPLWFTCLRCREPTIRRAALALLRRTHQVQGLSKRDQGAALIELIMMLEETSSTSMNAAQGIDNITSPQPFNEFTDYESYSQGSSISSSPLSTLESEVAAGSSSPLTEMENETTAVTVIPQEARIRPHGAFRLGDDLPPELTEEDIAKLNLRPGQTYLHISRNEHDLCNNSWRMAHDFIPIVL</sequence>
<dbReference type="AlphaFoldDB" id="A0A0B8N474"/>
<keyword evidence="13" id="KW-1185">Reference proteome</keyword>
<evidence type="ECO:0000256" key="9">
    <source>
        <dbReference type="SAM" id="MobiDB-lite"/>
    </source>
</evidence>
<dbReference type="CDD" id="cd00067">
    <property type="entry name" value="GAL4"/>
    <property type="match status" value="1"/>
</dbReference>
<dbReference type="InterPro" id="IPR036259">
    <property type="entry name" value="MFS_trans_sf"/>
</dbReference>
<proteinExistence type="predicted"/>
<evidence type="ECO:0000259" key="11">
    <source>
        <dbReference type="PROSITE" id="PS50850"/>
    </source>
</evidence>
<keyword evidence="5" id="KW-0238">DNA-binding</keyword>
<dbReference type="InterPro" id="IPR011701">
    <property type="entry name" value="MFS"/>
</dbReference>
<dbReference type="InterPro" id="IPR020846">
    <property type="entry name" value="MFS_dom"/>
</dbReference>
<feature type="transmembrane region" description="Helical" evidence="10">
    <location>
        <begin position="45"/>
        <end position="69"/>
    </location>
</feature>
<feature type="transmembrane region" description="Helical" evidence="10">
    <location>
        <begin position="146"/>
        <end position="167"/>
    </location>
</feature>
<name>A0A0B8N474_TALPI</name>
<organism evidence="12 13">
    <name type="scientific">Talaromyces pinophilus</name>
    <name type="common">Penicillium pinophilum</name>
    <dbReference type="NCBI Taxonomy" id="128442"/>
    <lineage>
        <taxon>Eukaryota</taxon>
        <taxon>Fungi</taxon>
        <taxon>Dikarya</taxon>
        <taxon>Ascomycota</taxon>
        <taxon>Pezizomycotina</taxon>
        <taxon>Eurotiomycetes</taxon>
        <taxon>Eurotiomycetidae</taxon>
        <taxon>Eurotiales</taxon>
        <taxon>Trichocomaceae</taxon>
        <taxon>Talaromyces</taxon>
        <taxon>Talaromyces sect. Talaromyces</taxon>
    </lineage>
</organism>
<evidence type="ECO:0000256" key="7">
    <source>
        <dbReference type="ARBA" id="ARBA00023163"/>
    </source>
</evidence>
<evidence type="ECO:0000256" key="10">
    <source>
        <dbReference type="SAM" id="Phobius"/>
    </source>
</evidence>
<feature type="transmembrane region" description="Helical" evidence="10">
    <location>
        <begin position="390"/>
        <end position="410"/>
    </location>
</feature>
<dbReference type="GO" id="GO:0000981">
    <property type="term" value="F:DNA-binding transcription factor activity, RNA polymerase II-specific"/>
    <property type="evidence" value="ECO:0007669"/>
    <property type="project" value="InterPro"/>
</dbReference>
<dbReference type="GO" id="GO:0008270">
    <property type="term" value="F:zinc ion binding"/>
    <property type="evidence" value="ECO:0007669"/>
    <property type="project" value="InterPro"/>
</dbReference>
<comment type="subcellular location">
    <subcellularLocation>
        <location evidence="1">Membrane</location>
        <topology evidence="1">Multi-pass membrane protein</topology>
    </subcellularLocation>
</comment>
<keyword evidence="7" id="KW-0804">Transcription</keyword>
<feature type="transmembrane region" description="Helical" evidence="10">
    <location>
        <begin position="456"/>
        <end position="480"/>
    </location>
</feature>
<evidence type="ECO:0000256" key="2">
    <source>
        <dbReference type="ARBA" id="ARBA00022692"/>
    </source>
</evidence>
<feature type="region of interest" description="Disordered" evidence="9">
    <location>
        <begin position="1"/>
        <end position="35"/>
    </location>
</feature>
<evidence type="ECO:0000256" key="6">
    <source>
        <dbReference type="ARBA" id="ARBA00023136"/>
    </source>
</evidence>
<dbReference type="SUPFAM" id="SSF57701">
    <property type="entry name" value="Zn2/Cys6 DNA-binding domain"/>
    <property type="match status" value="1"/>
</dbReference>
<dbReference type="PROSITE" id="PS50850">
    <property type="entry name" value="MFS"/>
    <property type="match status" value="1"/>
</dbReference>
<dbReference type="Pfam" id="PF00172">
    <property type="entry name" value="Zn_clus"/>
    <property type="match status" value="1"/>
</dbReference>
<dbReference type="Proteomes" id="UP000053095">
    <property type="component" value="Unassembled WGS sequence"/>
</dbReference>
<reference evidence="13" key="1">
    <citation type="journal article" date="2015" name="Genome Announc.">
        <title>Draft genome sequence of Talaromyces cellulolyticus strain Y-94, a source of lignocellulosic biomass-degrading enzymes.</title>
        <authorList>
            <person name="Fujii T."/>
            <person name="Koike H."/>
            <person name="Sawayama S."/>
            <person name="Yano S."/>
            <person name="Inoue H."/>
        </authorList>
    </citation>
    <scope>NUCLEOTIDE SEQUENCE [LARGE SCALE GENOMIC DNA]</scope>
    <source>
        <strain evidence="13">Y-94</strain>
    </source>
</reference>
<feature type="compositionally biased region" description="Basic and acidic residues" evidence="9">
    <location>
        <begin position="23"/>
        <end position="35"/>
    </location>
</feature>